<dbReference type="SUPFAM" id="SSF117281">
    <property type="entry name" value="Kelch motif"/>
    <property type="match status" value="1"/>
</dbReference>
<protein>
    <recommendedName>
        <fullName evidence="3">F-boxkelch-repeat protein</fullName>
    </recommendedName>
</protein>
<name>A0A1J6IE67_NICAT</name>
<proteinExistence type="predicted"/>
<dbReference type="OMA" id="WFQSNSL"/>
<reference evidence="1" key="1">
    <citation type="submission" date="2016-11" db="EMBL/GenBank/DDBJ databases">
        <title>The genome of Nicotiana attenuata.</title>
        <authorList>
            <person name="Xu S."/>
            <person name="Brockmoeller T."/>
            <person name="Gaquerel E."/>
            <person name="Navarro A."/>
            <person name="Kuhl H."/>
            <person name="Gase K."/>
            <person name="Ling Z."/>
            <person name="Zhou W."/>
            <person name="Kreitzer C."/>
            <person name="Stanke M."/>
            <person name="Tang H."/>
            <person name="Lyons E."/>
            <person name="Pandey P."/>
            <person name="Pandey S.P."/>
            <person name="Timmermann B."/>
            <person name="Baldwin I.T."/>
        </authorList>
    </citation>
    <scope>NUCLEOTIDE SEQUENCE [LARGE SCALE GENOMIC DNA]</scope>
    <source>
        <strain evidence="1">UT</strain>
    </source>
</reference>
<evidence type="ECO:0008006" key="3">
    <source>
        <dbReference type="Google" id="ProtNLM"/>
    </source>
</evidence>
<gene>
    <name evidence="1" type="ORF">A4A49_15877</name>
</gene>
<dbReference type="Pfam" id="PF01344">
    <property type="entry name" value="Kelch_1"/>
    <property type="match status" value="1"/>
</dbReference>
<dbReference type="InterPro" id="IPR015915">
    <property type="entry name" value="Kelch-typ_b-propeller"/>
</dbReference>
<dbReference type="Gramene" id="OIS98807">
    <property type="protein sequence ID" value="OIS98807"/>
    <property type="gene ID" value="A4A49_15877"/>
</dbReference>
<dbReference type="Proteomes" id="UP000187609">
    <property type="component" value="Unassembled WGS sequence"/>
</dbReference>
<evidence type="ECO:0000313" key="1">
    <source>
        <dbReference type="EMBL" id="OIS98807.1"/>
    </source>
</evidence>
<dbReference type="Gene3D" id="2.120.10.80">
    <property type="entry name" value="Kelch-type beta propeller"/>
    <property type="match status" value="1"/>
</dbReference>
<evidence type="ECO:0000313" key="2">
    <source>
        <dbReference type="Proteomes" id="UP000187609"/>
    </source>
</evidence>
<sequence>MATFEAKGVIYFYSVAREDEWYRIDLESLPREKLRPIAGGFTLEEGTRWTVVGEDIYCTGGLRMDSDDAVSRKLHKYNTTKPNNSGWQTIPSSRKLGWCKPFVFGYEEKIYVVGGYRYSRDLSVNSSWTSWGEFYNLRTGTWHCLSAKVQPQYDYFGACPAVLMNKTTVVFYSLGDGSLLFLNAVSDTVHCEKHPNLKFGDQGCAFLVPDGLQGCQYLDLLTHVARFTQPLAYNSTLYWFSCDMCLYGYDIDKKRWFQSNSLQGDLPWSLTLHPRRLICIPILVDLCNGKFLVIAALDF</sequence>
<dbReference type="AlphaFoldDB" id="A0A1J6IE67"/>
<organism evidence="1 2">
    <name type="scientific">Nicotiana attenuata</name>
    <name type="common">Coyote tobacco</name>
    <dbReference type="NCBI Taxonomy" id="49451"/>
    <lineage>
        <taxon>Eukaryota</taxon>
        <taxon>Viridiplantae</taxon>
        <taxon>Streptophyta</taxon>
        <taxon>Embryophyta</taxon>
        <taxon>Tracheophyta</taxon>
        <taxon>Spermatophyta</taxon>
        <taxon>Magnoliopsida</taxon>
        <taxon>eudicotyledons</taxon>
        <taxon>Gunneridae</taxon>
        <taxon>Pentapetalae</taxon>
        <taxon>asterids</taxon>
        <taxon>lamiids</taxon>
        <taxon>Solanales</taxon>
        <taxon>Solanaceae</taxon>
        <taxon>Nicotianoideae</taxon>
        <taxon>Nicotianeae</taxon>
        <taxon>Nicotiana</taxon>
    </lineage>
</organism>
<dbReference type="InterPro" id="IPR006652">
    <property type="entry name" value="Kelch_1"/>
</dbReference>
<comment type="caution">
    <text evidence="1">The sequence shown here is derived from an EMBL/GenBank/DDBJ whole genome shotgun (WGS) entry which is preliminary data.</text>
</comment>
<keyword evidence="2" id="KW-1185">Reference proteome</keyword>
<accession>A0A1J6IE67</accession>
<dbReference type="EMBL" id="MJEQ01037191">
    <property type="protein sequence ID" value="OIS98807.1"/>
    <property type="molecule type" value="Genomic_DNA"/>
</dbReference>